<evidence type="ECO:0000256" key="1">
    <source>
        <dbReference type="SAM" id="MobiDB-lite"/>
    </source>
</evidence>
<dbReference type="SUPFAM" id="SSF46689">
    <property type="entry name" value="Homeodomain-like"/>
    <property type="match status" value="1"/>
</dbReference>
<dbReference type="PANTHER" id="PTHR34849">
    <property type="entry name" value="SSL5025 PROTEIN"/>
    <property type="match status" value="1"/>
</dbReference>
<feature type="region of interest" description="Disordered" evidence="1">
    <location>
        <begin position="105"/>
        <end position="131"/>
    </location>
</feature>
<evidence type="ECO:0000313" key="3">
    <source>
        <dbReference type="Proteomes" id="UP000618931"/>
    </source>
</evidence>
<dbReference type="Gene3D" id="1.10.10.10">
    <property type="entry name" value="Winged helix-like DNA-binding domain superfamily/Winged helix DNA-binding domain"/>
    <property type="match status" value="1"/>
</dbReference>
<dbReference type="RefSeq" id="WP_196293120.1">
    <property type="nucleotide sequence ID" value="NZ_JADQDM010000004.1"/>
</dbReference>
<sequence length="131" mass="14958">MNFPVFSRITIHPSICGGQPTVRGLRYPVWQVLEWLASGTTEAEILAGHPELEAEDIRACLAFAAERLKPLDRTPPTQEDQNSEEWMLSRQSQWLAEQEFLKQLWERNPAPASPGPEPAARRKTSWLRLPK</sequence>
<name>A0ABS0I405_9BACT</name>
<accession>A0ABS0I405</accession>
<comment type="caution">
    <text evidence="2">The sequence shown here is derived from an EMBL/GenBank/DDBJ whole genome shotgun (WGS) entry which is preliminary data.</text>
</comment>
<protein>
    <submittedName>
        <fullName evidence="2">DUF433 domain-containing protein</fullName>
    </submittedName>
</protein>
<feature type="compositionally biased region" description="Basic residues" evidence="1">
    <location>
        <begin position="121"/>
        <end position="131"/>
    </location>
</feature>
<dbReference type="InterPro" id="IPR036388">
    <property type="entry name" value="WH-like_DNA-bd_sf"/>
</dbReference>
<dbReference type="InterPro" id="IPR007367">
    <property type="entry name" value="DUF433"/>
</dbReference>
<proteinExistence type="predicted"/>
<gene>
    <name evidence="2" type="ORF">I2H31_11195</name>
</gene>
<organism evidence="2 3">
    <name type="scientific">Hymenobacter ruricola</name>
    <dbReference type="NCBI Taxonomy" id="2791023"/>
    <lineage>
        <taxon>Bacteria</taxon>
        <taxon>Pseudomonadati</taxon>
        <taxon>Bacteroidota</taxon>
        <taxon>Cytophagia</taxon>
        <taxon>Cytophagales</taxon>
        <taxon>Hymenobacteraceae</taxon>
        <taxon>Hymenobacter</taxon>
    </lineage>
</organism>
<dbReference type="EMBL" id="JADQDM010000004">
    <property type="protein sequence ID" value="MBF9221671.1"/>
    <property type="molecule type" value="Genomic_DNA"/>
</dbReference>
<evidence type="ECO:0000313" key="2">
    <source>
        <dbReference type="EMBL" id="MBF9221671.1"/>
    </source>
</evidence>
<dbReference type="Pfam" id="PF04255">
    <property type="entry name" value="DUF433"/>
    <property type="match status" value="1"/>
</dbReference>
<reference evidence="2 3" key="1">
    <citation type="submission" date="2020-11" db="EMBL/GenBank/DDBJ databases">
        <authorList>
            <person name="Kim M.K."/>
        </authorList>
    </citation>
    <scope>NUCLEOTIDE SEQUENCE [LARGE SCALE GENOMIC DNA]</scope>
    <source>
        <strain evidence="2 3">BT662</strain>
    </source>
</reference>
<keyword evidence="3" id="KW-1185">Reference proteome</keyword>
<dbReference type="InterPro" id="IPR009057">
    <property type="entry name" value="Homeodomain-like_sf"/>
</dbReference>
<dbReference type="Proteomes" id="UP000618931">
    <property type="component" value="Unassembled WGS sequence"/>
</dbReference>
<dbReference type="PANTHER" id="PTHR34849:SF5">
    <property type="entry name" value="SSL2733 PROTEIN"/>
    <property type="match status" value="1"/>
</dbReference>